<keyword evidence="4" id="KW-1185">Reference proteome</keyword>
<dbReference type="InterPro" id="IPR027272">
    <property type="entry name" value="Piezo"/>
</dbReference>
<evidence type="ECO:0000313" key="4">
    <source>
        <dbReference type="Proteomes" id="UP001497623"/>
    </source>
</evidence>
<dbReference type="AlphaFoldDB" id="A0AAV2RL42"/>
<organism evidence="3 4">
    <name type="scientific">Meganyctiphanes norvegica</name>
    <name type="common">Northern krill</name>
    <name type="synonym">Thysanopoda norvegica</name>
    <dbReference type="NCBI Taxonomy" id="48144"/>
    <lineage>
        <taxon>Eukaryota</taxon>
        <taxon>Metazoa</taxon>
        <taxon>Ecdysozoa</taxon>
        <taxon>Arthropoda</taxon>
        <taxon>Crustacea</taxon>
        <taxon>Multicrustacea</taxon>
        <taxon>Malacostraca</taxon>
        <taxon>Eumalacostraca</taxon>
        <taxon>Eucarida</taxon>
        <taxon>Euphausiacea</taxon>
        <taxon>Euphausiidae</taxon>
        <taxon>Meganyctiphanes</taxon>
    </lineage>
</organism>
<feature type="non-terminal residue" evidence="3">
    <location>
        <position position="1"/>
    </location>
</feature>
<feature type="domain" description="Piezo TM1-24" evidence="2">
    <location>
        <begin position="390"/>
        <end position="453"/>
    </location>
</feature>
<dbReference type="Gene3D" id="2.60.120.260">
    <property type="entry name" value="Galactose-binding domain-like"/>
    <property type="match status" value="2"/>
</dbReference>
<evidence type="ECO:0000259" key="2">
    <source>
        <dbReference type="Pfam" id="PF24871"/>
    </source>
</evidence>
<evidence type="ECO:0000256" key="1">
    <source>
        <dbReference type="SAM" id="Phobius"/>
    </source>
</evidence>
<keyword evidence="1" id="KW-0472">Membrane</keyword>
<feature type="transmembrane region" description="Helical" evidence="1">
    <location>
        <begin position="393"/>
        <end position="414"/>
    </location>
</feature>
<dbReference type="Proteomes" id="UP001497623">
    <property type="component" value="Unassembled WGS sequence"/>
</dbReference>
<feature type="transmembrane region" description="Helical" evidence="1">
    <location>
        <begin position="420"/>
        <end position="436"/>
    </location>
</feature>
<proteinExistence type="predicted"/>
<dbReference type="EMBL" id="CAXKWB010026462">
    <property type="protein sequence ID" value="CAL4130272.1"/>
    <property type="molecule type" value="Genomic_DNA"/>
</dbReference>
<comment type="caution">
    <text evidence="3">The sequence shown here is derived from an EMBL/GenBank/DDBJ whole genome shotgun (WGS) entry which is preliminary data.</text>
</comment>
<dbReference type="GO" id="GO:0008381">
    <property type="term" value="F:mechanosensitive monoatomic ion channel activity"/>
    <property type="evidence" value="ECO:0007669"/>
    <property type="project" value="InterPro"/>
</dbReference>
<dbReference type="InterPro" id="IPR056769">
    <property type="entry name" value="Piezo_TM1-24"/>
</dbReference>
<keyword evidence="1" id="KW-1133">Transmembrane helix</keyword>
<reference evidence="3 4" key="1">
    <citation type="submission" date="2024-05" db="EMBL/GenBank/DDBJ databases">
        <authorList>
            <person name="Wallberg A."/>
        </authorList>
    </citation>
    <scope>NUCLEOTIDE SEQUENCE [LARGE SCALE GENOMIC DNA]</scope>
</reference>
<dbReference type="InterPro" id="IPR008979">
    <property type="entry name" value="Galactose-bd-like_sf"/>
</dbReference>
<dbReference type="PANTHER" id="PTHR47049:SF2">
    <property type="entry name" value="PIEZO-TYPE MECHANOSENSITIVE ION CHANNEL HOMOLOG"/>
    <property type="match status" value="1"/>
</dbReference>
<dbReference type="Pfam" id="PF24871">
    <property type="entry name" value="Piezo_TM1-24"/>
    <property type="match status" value="1"/>
</dbReference>
<feature type="non-terminal residue" evidence="3">
    <location>
        <position position="456"/>
    </location>
</feature>
<dbReference type="PANTHER" id="PTHR47049">
    <property type="entry name" value="PIEZO-TYPE MECHANOSENSITIVE ION CHANNEL HOMOLOG"/>
    <property type="match status" value="1"/>
</dbReference>
<name>A0AAV2RL42_MEGNR</name>
<accession>A0AAV2RL42</accession>
<protein>
    <recommendedName>
        <fullName evidence="2">Piezo TM1-24 domain-containing protein</fullName>
    </recommendedName>
</protein>
<feature type="transmembrane region" description="Helical" evidence="1">
    <location>
        <begin position="350"/>
        <end position="372"/>
    </location>
</feature>
<evidence type="ECO:0000313" key="3">
    <source>
        <dbReference type="EMBL" id="CAL4130272.1"/>
    </source>
</evidence>
<dbReference type="GO" id="GO:0016020">
    <property type="term" value="C:membrane"/>
    <property type="evidence" value="ECO:0007669"/>
    <property type="project" value="InterPro"/>
</dbReference>
<gene>
    <name evidence="3" type="ORF">MNOR_LOCUS26462</name>
</gene>
<keyword evidence="1" id="KW-0812">Transmembrane</keyword>
<dbReference type="SUPFAM" id="SSF49785">
    <property type="entry name" value="Galactose-binding domain-like"/>
    <property type="match status" value="1"/>
</dbReference>
<sequence length="456" mass="51781">CTEVNFNSLNGTAVATSTWKEGNIAMKAFENEDENVWQSERGALLPQSVWYDFRRPTIIEKFSFKSRTDAVGKYNLIADGPSNFTVFGSNDSDCSNELSWVQLYEDFSGNKFSIKNDEKRGDLEMNGTFRCYGIKVLDVPGRKNGDKYVTISRIRFFNETDEINFKMKNGTAGATSVWTEENIAKKAFTKRPPNIWHSEKDIELPQSIWYQFPKPLKIVKYSFMSRKDSKMEKDSLKNVIPDGPTKYEFFGSNAHDCSNESEWITLYNDTSGLPFNSTIHTKIEEIDNDQNYQCYGLRINDVPGKRNSDNYVSVSRIRYYTAKGGYLEELFRHLGFARLDAISETDGTRWLLPECLLFVLGPTCYLVILKLVSHANPDVHLPNGQASHNQIGLKILNTVGTYLALALIGLAGVMVPSFTSSIYFGVFMVFATYWSLNNTLGRRFGFVCRVLMVQSG</sequence>